<dbReference type="Proteomes" id="UP000199236">
    <property type="component" value="Unassembled WGS sequence"/>
</dbReference>
<evidence type="ECO:0000313" key="1">
    <source>
        <dbReference type="EMBL" id="SFP12268.1"/>
    </source>
</evidence>
<dbReference type="AlphaFoldDB" id="A0A1I5MRT6"/>
<name>A0A1I5MRT6_9HYPH</name>
<dbReference type="EMBL" id="FOVR01000023">
    <property type="protein sequence ID" value="SFP12268.1"/>
    <property type="molecule type" value="Genomic_DNA"/>
</dbReference>
<keyword evidence="2" id="KW-1185">Reference proteome</keyword>
<dbReference type="STRING" id="655353.SAMN04488056_12310"/>
<proteinExistence type="predicted"/>
<dbReference type="OrthoDB" id="8449649at2"/>
<evidence type="ECO:0000313" key="2">
    <source>
        <dbReference type="Proteomes" id="UP000199236"/>
    </source>
</evidence>
<dbReference type="RefSeq" id="WP_090075595.1">
    <property type="nucleotide sequence ID" value="NZ_FOVR01000023.1"/>
</dbReference>
<accession>A0A1I5MRT6</accession>
<organism evidence="1 2">
    <name type="scientific">Cohaesibacter marisflavi</name>
    <dbReference type="NCBI Taxonomy" id="655353"/>
    <lineage>
        <taxon>Bacteria</taxon>
        <taxon>Pseudomonadati</taxon>
        <taxon>Pseudomonadota</taxon>
        <taxon>Alphaproteobacteria</taxon>
        <taxon>Hyphomicrobiales</taxon>
        <taxon>Cohaesibacteraceae</taxon>
    </lineage>
</organism>
<protein>
    <submittedName>
        <fullName evidence="1">Uncharacterized protein</fullName>
    </submittedName>
</protein>
<sequence>MTLFQTHSMTLSRQQLVSLLGMTESGFSRAQARLEEHDFPKRLPGLSKWSKPAVVAWIKANGNPDLMHRILIGEPNETEEEELSIPDVPADLAARYGGSAA</sequence>
<reference evidence="1 2" key="1">
    <citation type="submission" date="2016-10" db="EMBL/GenBank/DDBJ databases">
        <authorList>
            <person name="de Groot N.N."/>
        </authorList>
    </citation>
    <scope>NUCLEOTIDE SEQUENCE [LARGE SCALE GENOMIC DNA]</scope>
    <source>
        <strain evidence="1 2">CGMCC 1.9157</strain>
    </source>
</reference>
<gene>
    <name evidence="1" type="ORF">SAMN04488056_12310</name>
</gene>